<keyword evidence="5" id="KW-0349">Heme</keyword>
<keyword evidence="3" id="KW-0560">Oxidoreductase</keyword>
<evidence type="ECO:0000256" key="6">
    <source>
        <dbReference type="SAM" id="MobiDB-lite"/>
    </source>
</evidence>
<accession>A0AA88RTK2</accession>
<keyword evidence="7" id="KW-0472">Membrane</keyword>
<dbReference type="EMBL" id="JAVXUO010000783">
    <property type="protein sequence ID" value="KAK2989136.1"/>
    <property type="molecule type" value="Genomic_DNA"/>
</dbReference>
<evidence type="ECO:0000313" key="8">
    <source>
        <dbReference type="EMBL" id="KAK2989136.1"/>
    </source>
</evidence>
<evidence type="ECO:0000256" key="1">
    <source>
        <dbReference type="ARBA" id="ARBA00010617"/>
    </source>
</evidence>
<dbReference type="PRINTS" id="PR00463">
    <property type="entry name" value="EP450I"/>
</dbReference>
<dbReference type="GO" id="GO:0004497">
    <property type="term" value="F:monooxygenase activity"/>
    <property type="evidence" value="ECO:0007669"/>
    <property type="project" value="InterPro"/>
</dbReference>
<gene>
    <name evidence="8" type="ORF">RJ640_027210</name>
</gene>
<dbReference type="CDD" id="cd11073">
    <property type="entry name" value="CYP76-like"/>
    <property type="match status" value="2"/>
</dbReference>
<evidence type="ECO:0000313" key="9">
    <source>
        <dbReference type="Proteomes" id="UP001187471"/>
    </source>
</evidence>
<comment type="caution">
    <text evidence="8">The sequence shown here is derived from an EMBL/GenBank/DDBJ whole genome shotgun (WGS) entry which is preliminary data.</text>
</comment>
<name>A0AA88RTK2_9ASTE</name>
<dbReference type="InterPro" id="IPR002401">
    <property type="entry name" value="Cyt_P450_E_grp-I"/>
</dbReference>
<dbReference type="Gene3D" id="1.10.630.10">
    <property type="entry name" value="Cytochrome P450"/>
    <property type="match status" value="3"/>
</dbReference>
<dbReference type="FunFam" id="1.10.630.10:FF:000007">
    <property type="entry name" value="Cytochrome P450 76C4"/>
    <property type="match status" value="2"/>
</dbReference>
<comment type="similarity">
    <text evidence="1">Belongs to the cytochrome P450 family.</text>
</comment>
<keyword evidence="7" id="KW-1133">Transmembrane helix</keyword>
<feature type="binding site" description="axial binding residue" evidence="5">
    <location>
        <position position="461"/>
    </location>
    <ligand>
        <name>heme</name>
        <dbReference type="ChEBI" id="CHEBI:30413"/>
    </ligand>
    <ligandPart>
        <name>Fe</name>
        <dbReference type="ChEBI" id="CHEBI:18248"/>
    </ligandPart>
</feature>
<evidence type="ECO:0000256" key="4">
    <source>
        <dbReference type="ARBA" id="ARBA00023004"/>
    </source>
</evidence>
<dbReference type="GO" id="GO:0016705">
    <property type="term" value="F:oxidoreductase activity, acting on paired donors, with incorporation or reduction of molecular oxygen"/>
    <property type="evidence" value="ECO:0007669"/>
    <property type="project" value="InterPro"/>
</dbReference>
<dbReference type="PANTHER" id="PTHR47950">
    <property type="entry name" value="CYTOCHROME P450, FAMILY 76, SUBFAMILY C, POLYPEPTIDE 5-RELATED"/>
    <property type="match status" value="1"/>
</dbReference>
<keyword evidence="7" id="KW-0812">Transmembrane</keyword>
<feature type="transmembrane region" description="Helical" evidence="7">
    <location>
        <begin position="20"/>
        <end position="43"/>
    </location>
</feature>
<keyword evidence="9" id="KW-1185">Reference proteome</keyword>
<evidence type="ECO:0000256" key="3">
    <source>
        <dbReference type="ARBA" id="ARBA00023002"/>
    </source>
</evidence>
<dbReference type="InterPro" id="IPR036396">
    <property type="entry name" value="Cyt_P450_sf"/>
</dbReference>
<dbReference type="GO" id="GO:0020037">
    <property type="term" value="F:heme binding"/>
    <property type="evidence" value="ECO:0007669"/>
    <property type="project" value="InterPro"/>
</dbReference>
<evidence type="ECO:0008006" key="10">
    <source>
        <dbReference type="Google" id="ProtNLM"/>
    </source>
</evidence>
<dbReference type="InterPro" id="IPR017972">
    <property type="entry name" value="Cyt_P450_CS"/>
</dbReference>
<feature type="non-terminal residue" evidence="8">
    <location>
        <position position="1"/>
    </location>
</feature>
<keyword evidence="4 5" id="KW-0408">Iron</keyword>
<evidence type="ECO:0000256" key="2">
    <source>
        <dbReference type="ARBA" id="ARBA00022723"/>
    </source>
</evidence>
<comment type="cofactor">
    <cofactor evidence="5">
        <name>heme</name>
        <dbReference type="ChEBI" id="CHEBI:30413"/>
    </cofactor>
</comment>
<reference evidence="8" key="1">
    <citation type="submission" date="2022-12" db="EMBL/GenBank/DDBJ databases">
        <title>Draft genome assemblies for two species of Escallonia (Escalloniales).</title>
        <authorList>
            <person name="Chanderbali A."/>
            <person name="Dervinis C."/>
            <person name="Anghel I."/>
            <person name="Soltis D."/>
            <person name="Soltis P."/>
            <person name="Zapata F."/>
        </authorList>
    </citation>
    <scope>NUCLEOTIDE SEQUENCE</scope>
    <source>
        <strain evidence="8">UCBG92.1500</strain>
        <tissue evidence="8">Leaf</tissue>
    </source>
</reference>
<organism evidence="8 9">
    <name type="scientific">Escallonia rubra</name>
    <dbReference type="NCBI Taxonomy" id="112253"/>
    <lineage>
        <taxon>Eukaryota</taxon>
        <taxon>Viridiplantae</taxon>
        <taxon>Streptophyta</taxon>
        <taxon>Embryophyta</taxon>
        <taxon>Tracheophyta</taxon>
        <taxon>Spermatophyta</taxon>
        <taxon>Magnoliopsida</taxon>
        <taxon>eudicotyledons</taxon>
        <taxon>Gunneridae</taxon>
        <taxon>Pentapetalae</taxon>
        <taxon>asterids</taxon>
        <taxon>campanulids</taxon>
        <taxon>Escalloniales</taxon>
        <taxon>Escalloniaceae</taxon>
        <taxon>Escallonia</taxon>
    </lineage>
</organism>
<dbReference type="PROSITE" id="PS00086">
    <property type="entry name" value="CYTOCHROME_P450"/>
    <property type="match status" value="2"/>
</dbReference>
<dbReference type="InterPro" id="IPR001128">
    <property type="entry name" value="Cyt_P450"/>
</dbReference>
<dbReference type="PANTHER" id="PTHR47950:SF42">
    <property type="entry name" value="GERANIOL 8-HYDROXYLASE"/>
    <property type="match status" value="1"/>
</dbReference>
<evidence type="ECO:0000256" key="7">
    <source>
        <dbReference type="SAM" id="Phobius"/>
    </source>
</evidence>
<dbReference type="SUPFAM" id="SSF48264">
    <property type="entry name" value="Cytochrome P450"/>
    <property type="match status" value="3"/>
</dbReference>
<dbReference type="GO" id="GO:0005506">
    <property type="term" value="F:iron ion binding"/>
    <property type="evidence" value="ECO:0007669"/>
    <property type="project" value="InterPro"/>
</dbReference>
<evidence type="ECO:0000256" key="5">
    <source>
        <dbReference type="PIRSR" id="PIRSR602401-1"/>
    </source>
</evidence>
<proteinExistence type="inferred from homology"/>
<feature type="compositionally biased region" description="Basic and acidic residues" evidence="6">
    <location>
        <begin position="498"/>
        <end position="512"/>
    </location>
</feature>
<feature type="region of interest" description="Disordered" evidence="6">
    <location>
        <begin position="493"/>
        <end position="522"/>
    </location>
</feature>
<dbReference type="PRINTS" id="PR00385">
    <property type="entry name" value="P450"/>
</dbReference>
<keyword evidence="2 5" id="KW-0479">Metal-binding</keyword>
<protein>
    <recommendedName>
        <fullName evidence="10">Cytochrome P450</fullName>
    </recommendedName>
</protein>
<sequence>VLLHMYISKLISGTNQQPEHILATIAMEILSFLYASLLFLVFIHGLELFRRRKLPPGPIGLPLLGNLLEIGPKPHAAFAKLAKKHGPLMTIRLGSVTNVVASVPDMAREILQKNDESFSGRTTPDAIAELDHADHAVAWISTGNVWKAMRKVLTTYLTNKRKLDSLRDLRQKVVKEMVQHVNGVSQRGEAVEIGKLAFTASLNQMSNTCYSVNVADFKSEDVRGFQKAVKTVMEVDAQFNIVDYFPLLKGLDIQGIRKKSKAAYDCLGAICDKFILQRLRDRESSLPRCGDLLDSFLDFSQENEAEFSLKHARVLLVELFLAGTETNSNTVEWAMTELILHPKIMAKLRQEIAEKVGAKGRIMEADIIELPYLQAVIKETMRLHLVVPLLLPHKSEADVKVKGYTIPKNTHVLINAWAMARDAEYWECPDTFMPERFLGSELDFRGQHFAFLPFGSGRRMCPGIPLAQRVVSLMIASLVYHFEWQLPHGVTPENLDMNDNRSMRRRDSSDRDRRRKQSTSSWSRKITEEDIAKYFAKKKALKVAKKLKSQTVSGYSNDSNPFGDVNLNETMLISTRRFLLCSLLFLLAIHGLSLFRRRTLPPGPYGLPLVGNLFEIGPKPHESLAKLAKKHGPLMTIRLGSVTSVVASSPAMAREILRKNGEACSGRPIPDAVTALDEYNHAVLWMPAGAEWRIVRRALNTHLTHPQKLDTLRGLRHKAVEELIQNVKEASQREEAVDIGKLAFATVLNQMSNTCVSENVVDFTSNEIRGFRNAVKTLIEVDGKFNIADIFPWLKPLDPQRIRSKAKAAYSWLDAVSDDFIRRRLKHRQSKLPRYGDFLDSLLDFSQENEAEFNCKHIKILLADLFLAGTETSSNTTEWVMTELLLNPSIMAKLRQEVSDNVGAKGKIEESEILELPYLQAVVKETMRLHLSVPFLVPHKTETNVKLKGYEVPPNTQILVNAWAIARDAEYWENPMHFMPERFLKSEVDFKGQHFSFLPFGSGRRMCPGIPLAQRVVSLMIASLVYHFDWKLPHSTNELDMNDIFGITLLRATPLLAVPMNFREKESQIITSKMELLGFVLCSLLFLLAIHGLSLFRRRTLPPGPYGLPLVGNLFEIGPKPHESLAKLAKKHGPLMTIRLGSVTSVVASSPAMAREILQKNDEACSGRPIPDAVTALDEYNHAVLWMPAGAEWRIIRRALNTYLTHPQKLDTLRGLRHKAVEELIQHVKEASQREEAVDIGKLAFTTALNQMSNTCVSENVADFTSNEIRGFQNAVKTLMEVDGKFNIADIFPWLKPLDPQRIRSKAKAAYSWLDAVSDDFIRQRLKHRQSKLRKYGDFLDSLLDFSQENEAEFNCKHIKILLVVKSISLSLSHTHTNTHIRHHKQLPTL</sequence>
<dbReference type="Proteomes" id="UP001187471">
    <property type="component" value="Unassembled WGS sequence"/>
</dbReference>
<dbReference type="Pfam" id="PF00067">
    <property type="entry name" value="p450"/>
    <property type="match status" value="3"/>
</dbReference>